<organism evidence="1 2">
    <name type="scientific">Metabacillus lacus</name>
    <dbReference type="NCBI Taxonomy" id="1983721"/>
    <lineage>
        <taxon>Bacteria</taxon>
        <taxon>Bacillati</taxon>
        <taxon>Bacillota</taxon>
        <taxon>Bacilli</taxon>
        <taxon>Bacillales</taxon>
        <taxon>Bacillaceae</taxon>
        <taxon>Metabacillus</taxon>
    </lineage>
</organism>
<dbReference type="OrthoDB" id="9811740at2"/>
<dbReference type="GO" id="GO:0016811">
    <property type="term" value="F:hydrolase activity, acting on carbon-nitrogen (but not peptide) bonds, in linear amides"/>
    <property type="evidence" value="ECO:0007669"/>
    <property type="project" value="InterPro"/>
</dbReference>
<dbReference type="EMBL" id="WKKI01000022">
    <property type="protein sequence ID" value="MRX72826.1"/>
    <property type="molecule type" value="Genomic_DNA"/>
</dbReference>
<dbReference type="PANTHER" id="PTHR31891:SF1">
    <property type="entry name" value="FORMAMIDASE C869.04-RELATED"/>
    <property type="match status" value="1"/>
</dbReference>
<evidence type="ECO:0000313" key="1">
    <source>
        <dbReference type="EMBL" id="MRX72826.1"/>
    </source>
</evidence>
<evidence type="ECO:0000313" key="2">
    <source>
        <dbReference type="Proteomes" id="UP000448867"/>
    </source>
</evidence>
<dbReference type="SUPFAM" id="SSF141130">
    <property type="entry name" value="Acetamidase/Formamidase-like"/>
    <property type="match status" value="1"/>
</dbReference>
<gene>
    <name evidence="1" type="ORF">GJU40_11780</name>
</gene>
<reference evidence="1 2" key="1">
    <citation type="submission" date="2019-11" db="EMBL/GenBank/DDBJ databases">
        <title>Bacillus lacus genome.</title>
        <authorList>
            <person name="Allen C.J."/>
            <person name="Newman J.D."/>
        </authorList>
    </citation>
    <scope>NUCLEOTIDE SEQUENCE [LARGE SCALE GENOMIC DNA]</scope>
    <source>
        <strain evidence="1 2">KCTC 33946</strain>
    </source>
</reference>
<dbReference type="RefSeq" id="WP_154307982.1">
    <property type="nucleotide sequence ID" value="NZ_WKKI01000022.1"/>
</dbReference>
<dbReference type="Gene3D" id="2.60.120.580">
    <property type="entry name" value="Acetamidase/Formamidase-like domains"/>
    <property type="match status" value="1"/>
</dbReference>
<dbReference type="Gene3D" id="3.10.28.20">
    <property type="entry name" value="Acetamidase/Formamidase-like domains"/>
    <property type="match status" value="1"/>
</dbReference>
<protein>
    <submittedName>
        <fullName evidence="1">Acetamidase</fullName>
    </submittedName>
</protein>
<dbReference type="PANTHER" id="PTHR31891">
    <property type="entry name" value="FORMAMIDASE C869.04-RELATED"/>
    <property type="match status" value="1"/>
</dbReference>
<sequence length="312" mass="33553">MVDTLVRKDVIYSFSKEHAPVRHVASGSTLVIETYDCFENQISSNESGINSIDWERVNPATGPIFVENARPGDILKVKIDKIEIGESGVMAVGPGLGVMGHRIEKFEAKMIEIRDGRAIFNESLSIPLNPMIGVIGVAPEGDPIPCGTPGDHGGNMDTKLIEEGTELFLPIFAEGALFALGDLHAAMGDGEIGVSGIEVSGKVTVTFEVIKGHTLQSPLLKNQEGIALLVSAKTLDEAVKSSVEQMIDLLLPYTDLPLSEMTMLMSAIGQVQVSQVVDPLVTARFFVPNLFLDSYEIHLMQTGTEGQVPRPA</sequence>
<dbReference type="InterPro" id="IPR004304">
    <property type="entry name" value="FmdA_AmdA"/>
</dbReference>
<keyword evidence="2" id="KW-1185">Reference proteome</keyword>
<name>A0A7X2IZU7_9BACI</name>
<proteinExistence type="predicted"/>
<dbReference type="Gene3D" id="2.40.10.120">
    <property type="match status" value="1"/>
</dbReference>
<dbReference type="Proteomes" id="UP000448867">
    <property type="component" value="Unassembled WGS sequence"/>
</dbReference>
<accession>A0A7X2IZU7</accession>
<dbReference type="AlphaFoldDB" id="A0A7X2IZU7"/>
<dbReference type="Pfam" id="PF03069">
    <property type="entry name" value="FmdA_AmdA"/>
    <property type="match status" value="2"/>
</dbReference>
<comment type="caution">
    <text evidence="1">The sequence shown here is derived from an EMBL/GenBank/DDBJ whole genome shotgun (WGS) entry which is preliminary data.</text>
</comment>